<dbReference type="Ensembl" id="ENSEBUT00000001692.1">
    <property type="protein sequence ID" value="ENSEBUP00000001368.1"/>
    <property type="gene ID" value="ENSEBUG00000001161.1"/>
</dbReference>
<dbReference type="GO" id="GO:0005615">
    <property type="term" value="C:extracellular space"/>
    <property type="evidence" value="ECO:0007669"/>
    <property type="project" value="TreeGrafter"/>
</dbReference>
<dbReference type="Pfam" id="PF00147">
    <property type="entry name" value="Fibrinogen_C"/>
    <property type="match status" value="1"/>
</dbReference>
<accession>A0A8C4N2V4</accession>
<dbReference type="GO" id="GO:0070328">
    <property type="term" value="P:triglyceride homeostasis"/>
    <property type="evidence" value="ECO:0007669"/>
    <property type="project" value="TreeGrafter"/>
</dbReference>
<feature type="domain" description="Fibrinogen C-terminal" evidence="3">
    <location>
        <begin position="181"/>
        <end position="360"/>
    </location>
</feature>
<dbReference type="GO" id="GO:0004857">
    <property type="term" value="F:enzyme inhibitor activity"/>
    <property type="evidence" value="ECO:0007669"/>
    <property type="project" value="TreeGrafter"/>
</dbReference>
<dbReference type="CDD" id="cd00087">
    <property type="entry name" value="FReD"/>
    <property type="match status" value="1"/>
</dbReference>
<dbReference type="GeneTree" id="ENSGT00940000159478"/>
<dbReference type="InterPro" id="IPR014716">
    <property type="entry name" value="Fibrinogen_a/b/g_C_1"/>
</dbReference>
<dbReference type="InterPro" id="IPR036056">
    <property type="entry name" value="Fibrinogen-like_C"/>
</dbReference>
<dbReference type="PROSITE" id="PS00514">
    <property type="entry name" value="FIBRINOGEN_C_1"/>
    <property type="match status" value="1"/>
</dbReference>
<evidence type="ECO:0000256" key="1">
    <source>
        <dbReference type="ARBA" id="ARBA00023157"/>
    </source>
</evidence>
<sequence>RRQLLSVSVNEFLCQATDLLISYNEHQTVTLQIAKNKGSIRENIDILSHGVLQLGTALRHVAERTTRQVSEALGRLKLAGTRLETIAGRAQNLREAQMALQKRASRLEEKEMQQSRESAELKTRMHRVAKEKAKLEERLLRLEQQSMHKAHVGSLDIRKLRVRPHAGIIMWRELLIILWYGGWTVFQHRIDGSVSFDQDWESYRNGFGNLTGNHWIGLEQMFHLTKLGPMILRVEIDDWNGENQSIQHANFSLGGGNEAYRLHLGPQVSGEIKSAMITQSGAAFSTRDRDHDSKVNGNCAEIHSGGWWFSDCGDASLNGVLLNEQRGSGRKWRCRGMLWKPWTGRKHIIRTTTMMLRPMDQIAEAQSRVTVG</sequence>
<evidence type="ECO:0000313" key="4">
    <source>
        <dbReference type="Ensembl" id="ENSEBUP00000001368.1"/>
    </source>
</evidence>
<dbReference type="PANTHER" id="PTHR19143:SF256">
    <property type="entry name" value="ANGIOPOIETIN-RELATED PROTEIN 4"/>
    <property type="match status" value="1"/>
</dbReference>
<dbReference type="Proteomes" id="UP000694388">
    <property type="component" value="Unplaced"/>
</dbReference>
<name>A0A8C4N2V4_EPTBU</name>
<dbReference type="AlphaFoldDB" id="A0A8C4N2V4"/>
<feature type="coiled-coil region" evidence="2">
    <location>
        <begin position="90"/>
        <end position="145"/>
    </location>
</feature>
<dbReference type="SUPFAM" id="SSF56496">
    <property type="entry name" value="Fibrinogen C-terminal domain-like"/>
    <property type="match status" value="1"/>
</dbReference>
<keyword evidence="2" id="KW-0175">Coiled coil</keyword>
<dbReference type="InterPro" id="IPR020837">
    <property type="entry name" value="Fibrinogen_CS"/>
</dbReference>
<evidence type="ECO:0000259" key="3">
    <source>
        <dbReference type="PROSITE" id="PS51406"/>
    </source>
</evidence>
<evidence type="ECO:0000313" key="5">
    <source>
        <dbReference type="Proteomes" id="UP000694388"/>
    </source>
</evidence>
<dbReference type="SMART" id="SM00186">
    <property type="entry name" value="FBG"/>
    <property type="match status" value="1"/>
</dbReference>
<evidence type="ECO:0000256" key="2">
    <source>
        <dbReference type="SAM" id="Coils"/>
    </source>
</evidence>
<keyword evidence="1" id="KW-1015">Disulfide bond</keyword>
<organism evidence="4 5">
    <name type="scientific">Eptatretus burgeri</name>
    <name type="common">Inshore hagfish</name>
    <dbReference type="NCBI Taxonomy" id="7764"/>
    <lineage>
        <taxon>Eukaryota</taxon>
        <taxon>Metazoa</taxon>
        <taxon>Chordata</taxon>
        <taxon>Craniata</taxon>
        <taxon>Vertebrata</taxon>
        <taxon>Cyclostomata</taxon>
        <taxon>Myxini</taxon>
        <taxon>Myxiniformes</taxon>
        <taxon>Myxinidae</taxon>
        <taxon>Eptatretinae</taxon>
        <taxon>Eptatretus</taxon>
    </lineage>
</organism>
<dbReference type="PROSITE" id="PS51406">
    <property type="entry name" value="FIBRINOGEN_C_2"/>
    <property type="match status" value="1"/>
</dbReference>
<protein>
    <submittedName>
        <fullName evidence="4">Angiopoietin like 4</fullName>
    </submittedName>
</protein>
<dbReference type="Gene3D" id="3.90.215.10">
    <property type="entry name" value="Gamma Fibrinogen, chain A, domain 1"/>
    <property type="match status" value="1"/>
</dbReference>
<proteinExistence type="predicted"/>
<keyword evidence="5" id="KW-1185">Reference proteome</keyword>
<dbReference type="InterPro" id="IPR050373">
    <property type="entry name" value="Fibrinogen_C-term_domain"/>
</dbReference>
<reference evidence="4" key="2">
    <citation type="submission" date="2025-09" db="UniProtKB">
        <authorList>
            <consortium name="Ensembl"/>
        </authorList>
    </citation>
    <scope>IDENTIFICATION</scope>
</reference>
<dbReference type="InterPro" id="IPR002181">
    <property type="entry name" value="Fibrinogen_a/b/g_C_dom"/>
</dbReference>
<dbReference type="PANTHER" id="PTHR19143">
    <property type="entry name" value="FIBRINOGEN/TENASCIN/ANGIOPOEITIN"/>
    <property type="match status" value="1"/>
</dbReference>
<reference evidence="4" key="1">
    <citation type="submission" date="2025-08" db="UniProtKB">
        <authorList>
            <consortium name="Ensembl"/>
        </authorList>
    </citation>
    <scope>IDENTIFICATION</scope>
</reference>